<evidence type="ECO:0000313" key="2">
    <source>
        <dbReference type="EMBL" id="GAN60260.1"/>
    </source>
</evidence>
<accession>A0A6N3SMI6</accession>
<reference evidence="3 5" key="2">
    <citation type="submission" date="2019-07" db="EMBL/GenBank/DDBJ databases">
        <title>Whole genome shotgun sequence of Acetobacter cibinongensis NBRC 16605.</title>
        <authorList>
            <person name="Hosoyama A."/>
            <person name="Uohara A."/>
            <person name="Ohji S."/>
            <person name="Ichikawa N."/>
        </authorList>
    </citation>
    <scope>NUCLEOTIDE SEQUENCE [LARGE SCALE GENOMIC DNA]</scope>
    <source>
        <strain evidence="3 5">NBRC 16605</strain>
    </source>
</reference>
<organism evidence="2 4">
    <name type="scientific">Acetobacter cibinongensis</name>
    <dbReference type="NCBI Taxonomy" id="146475"/>
    <lineage>
        <taxon>Bacteria</taxon>
        <taxon>Pseudomonadati</taxon>
        <taxon>Pseudomonadota</taxon>
        <taxon>Alphaproteobacteria</taxon>
        <taxon>Acetobacterales</taxon>
        <taxon>Acetobacteraceae</taxon>
        <taxon>Acetobacter</taxon>
    </lineage>
</organism>
<evidence type="ECO:0000256" key="1">
    <source>
        <dbReference type="SAM" id="Phobius"/>
    </source>
</evidence>
<gene>
    <name evidence="2" type="ORF">Abci_010_125</name>
    <name evidence="3" type="ORF">ACI01nite_08460</name>
</gene>
<proteinExistence type="predicted"/>
<comment type="caution">
    <text evidence="2">The sequence shown here is derived from an EMBL/GenBank/DDBJ whole genome shotgun (WGS) entry which is preliminary data.</text>
</comment>
<keyword evidence="1" id="KW-0472">Membrane</keyword>
<keyword evidence="1" id="KW-0812">Transmembrane</keyword>
<evidence type="ECO:0000313" key="3">
    <source>
        <dbReference type="EMBL" id="GEL58244.1"/>
    </source>
</evidence>
<name>A0A0D6N3J8_9PROT</name>
<evidence type="ECO:0000313" key="5">
    <source>
        <dbReference type="Proteomes" id="UP000321891"/>
    </source>
</evidence>
<dbReference type="STRING" id="1231339.Abci_010_125"/>
<dbReference type="EMBL" id="BJVU01000002">
    <property type="protein sequence ID" value="GEL58244.1"/>
    <property type="molecule type" value="Genomic_DNA"/>
</dbReference>
<dbReference type="RefSeq" id="WP_048838315.1">
    <property type="nucleotide sequence ID" value="NZ_BAMV01000010.1"/>
</dbReference>
<evidence type="ECO:0000313" key="4">
    <source>
        <dbReference type="Proteomes" id="UP000032671"/>
    </source>
</evidence>
<dbReference type="EMBL" id="BAMV01000010">
    <property type="protein sequence ID" value="GAN60260.1"/>
    <property type="molecule type" value="Genomic_DNA"/>
</dbReference>
<dbReference type="AlphaFoldDB" id="A0A0D6N3J8"/>
<protein>
    <submittedName>
        <fullName evidence="2">Uncharacterized protein</fullName>
    </submittedName>
</protein>
<keyword evidence="1" id="KW-1133">Transmembrane helix</keyword>
<dbReference type="Proteomes" id="UP000032671">
    <property type="component" value="Unassembled WGS sequence"/>
</dbReference>
<dbReference type="Proteomes" id="UP000321891">
    <property type="component" value="Unassembled WGS sequence"/>
</dbReference>
<feature type="transmembrane region" description="Helical" evidence="1">
    <location>
        <begin position="30"/>
        <end position="48"/>
    </location>
</feature>
<sequence length="61" mass="6815">MTILLRIASYAIGLPLLAFVLYAVVPARQYVETTIAGLFTYAVVTYLLNDLVCRHKNGDLR</sequence>
<feature type="transmembrane region" description="Helical" evidence="1">
    <location>
        <begin position="7"/>
        <end position="24"/>
    </location>
</feature>
<reference evidence="2 4" key="1">
    <citation type="submission" date="2012-11" db="EMBL/GenBank/DDBJ databases">
        <title>Whole genome sequence of Acetobacter cibinongensis 4H-1.</title>
        <authorList>
            <person name="Azuma Y."/>
            <person name="Higashiura N."/>
            <person name="Hirakawa H."/>
            <person name="Matsushita K."/>
        </authorList>
    </citation>
    <scope>NUCLEOTIDE SEQUENCE [LARGE SCALE GENOMIC DNA]</scope>
    <source>
        <strain evidence="2 4">4H-1</strain>
    </source>
</reference>
<accession>A0A0D6N3J8</accession>
<keyword evidence="5" id="KW-1185">Reference proteome</keyword>